<keyword evidence="3" id="KW-1185">Reference proteome</keyword>
<dbReference type="EMBL" id="CP133568">
    <property type="protein sequence ID" value="WMT01914.1"/>
    <property type="molecule type" value="Genomic_DNA"/>
</dbReference>
<name>A0ABY9P6D7_9GAMM</name>
<keyword evidence="1" id="KW-0732">Signal</keyword>
<organism evidence="2 3">
    <name type="scientific">Lysobacter yananisis</name>
    <dbReference type="NCBI Taxonomy" id="1003114"/>
    <lineage>
        <taxon>Bacteria</taxon>
        <taxon>Pseudomonadati</taxon>
        <taxon>Pseudomonadota</taxon>
        <taxon>Gammaproteobacteria</taxon>
        <taxon>Lysobacterales</taxon>
        <taxon>Lysobacteraceae</taxon>
        <taxon>Lysobacter</taxon>
    </lineage>
</organism>
<evidence type="ECO:0000313" key="3">
    <source>
        <dbReference type="Proteomes" id="UP001229313"/>
    </source>
</evidence>
<reference evidence="2 3" key="1">
    <citation type="submission" date="2023-08" db="EMBL/GenBank/DDBJ databases">
        <title>The whole genome sequence of Lysobacter yananisis.</title>
        <authorList>
            <person name="Sun H."/>
        </authorList>
    </citation>
    <scope>NUCLEOTIDE SEQUENCE [LARGE SCALE GENOMIC DNA]</scope>
    <source>
        <strain evidence="2 3">SNNU513</strain>
    </source>
</reference>
<dbReference type="Proteomes" id="UP001229313">
    <property type="component" value="Chromosome"/>
</dbReference>
<dbReference type="RefSeq" id="WP_309151147.1">
    <property type="nucleotide sequence ID" value="NZ_CP133568.1"/>
</dbReference>
<gene>
    <name evidence="2" type="ORF">RDV84_18375</name>
</gene>
<accession>A0ABY9P6D7</accession>
<evidence type="ECO:0000313" key="2">
    <source>
        <dbReference type="EMBL" id="WMT01914.1"/>
    </source>
</evidence>
<evidence type="ECO:0008006" key="4">
    <source>
        <dbReference type="Google" id="ProtNLM"/>
    </source>
</evidence>
<feature type="signal peptide" evidence="1">
    <location>
        <begin position="1"/>
        <end position="24"/>
    </location>
</feature>
<sequence length="248" mass="26014">MKYSPHCALMVAVALMVGCKPASAPSSAQTSPAAAPAAPAAAATAQAEQGKQEMSPLQGLLDVLLAEGGAAWSAFERVPGVQWRDPAPQDNPDSDAPDNVRYRAGTLLLSGYSGTIEVPDGKVGAEAGTRQANEGEVGATLNGDAQRVHSLVLVKFEASEDYQQVLQRQFGAGAMVKPITGQCALDFGTTAENTQANQFFEVRLTDAKIVYAEGYVDDGGNQGPGTTTYQFTLTKPAQKIASMRCKEF</sequence>
<protein>
    <recommendedName>
        <fullName evidence="4">Lipoprotein</fullName>
    </recommendedName>
</protein>
<dbReference type="PROSITE" id="PS51257">
    <property type="entry name" value="PROKAR_LIPOPROTEIN"/>
    <property type="match status" value="1"/>
</dbReference>
<evidence type="ECO:0000256" key="1">
    <source>
        <dbReference type="SAM" id="SignalP"/>
    </source>
</evidence>
<proteinExistence type="predicted"/>
<feature type="chain" id="PRO_5045976888" description="Lipoprotein" evidence="1">
    <location>
        <begin position="25"/>
        <end position="248"/>
    </location>
</feature>